<organism evidence="3 4">
    <name type="scientific">Fragilariopsis cylindrus CCMP1102</name>
    <dbReference type="NCBI Taxonomy" id="635003"/>
    <lineage>
        <taxon>Eukaryota</taxon>
        <taxon>Sar</taxon>
        <taxon>Stramenopiles</taxon>
        <taxon>Ochrophyta</taxon>
        <taxon>Bacillariophyta</taxon>
        <taxon>Bacillariophyceae</taxon>
        <taxon>Bacillariophycidae</taxon>
        <taxon>Bacillariales</taxon>
        <taxon>Bacillariaceae</taxon>
        <taxon>Fragilariopsis</taxon>
    </lineage>
</organism>
<keyword evidence="4" id="KW-1185">Reference proteome</keyword>
<dbReference type="InParanoid" id="A0A1E7FSD3"/>
<dbReference type="EMBL" id="KV784354">
    <property type="protein sequence ID" value="OEU21014.1"/>
    <property type="molecule type" value="Genomic_DNA"/>
</dbReference>
<evidence type="ECO:0000256" key="2">
    <source>
        <dbReference type="SAM" id="SignalP"/>
    </source>
</evidence>
<accession>A0A1E7FSD3</accession>
<keyword evidence="1" id="KW-0472">Membrane</keyword>
<dbReference type="AlphaFoldDB" id="A0A1E7FSD3"/>
<dbReference type="OrthoDB" id="39675at2759"/>
<feature type="transmembrane region" description="Helical" evidence="1">
    <location>
        <begin position="282"/>
        <end position="301"/>
    </location>
</feature>
<proteinExistence type="predicted"/>
<protein>
    <submittedName>
        <fullName evidence="3">Uncharacterized protein</fullName>
    </submittedName>
</protein>
<feature type="signal peptide" evidence="2">
    <location>
        <begin position="1"/>
        <end position="19"/>
    </location>
</feature>
<feature type="chain" id="PRO_5009193535" evidence="2">
    <location>
        <begin position="20"/>
        <end position="311"/>
    </location>
</feature>
<dbReference type="Proteomes" id="UP000095751">
    <property type="component" value="Unassembled WGS sequence"/>
</dbReference>
<gene>
    <name evidence="3" type="ORF">FRACYDRAFT_267839</name>
</gene>
<keyword evidence="1" id="KW-0812">Transmembrane</keyword>
<reference evidence="3 4" key="1">
    <citation type="submission" date="2016-09" db="EMBL/GenBank/DDBJ databases">
        <title>Extensive genetic diversity and differential bi-allelic expression allows diatom success in the polar Southern Ocean.</title>
        <authorList>
            <consortium name="DOE Joint Genome Institute"/>
            <person name="Mock T."/>
            <person name="Otillar R.P."/>
            <person name="Strauss J."/>
            <person name="Dupont C."/>
            <person name="Frickenhaus S."/>
            <person name="Maumus F."/>
            <person name="Mcmullan M."/>
            <person name="Sanges R."/>
            <person name="Schmutz J."/>
            <person name="Toseland A."/>
            <person name="Valas R."/>
            <person name="Veluchamy A."/>
            <person name="Ward B.J."/>
            <person name="Allen A."/>
            <person name="Barry K."/>
            <person name="Falciatore A."/>
            <person name="Ferrante M."/>
            <person name="Fortunato A.E."/>
            <person name="Gloeckner G."/>
            <person name="Gruber A."/>
            <person name="Hipkin R."/>
            <person name="Janech M."/>
            <person name="Kroth P."/>
            <person name="Leese F."/>
            <person name="Lindquist E."/>
            <person name="Lyon B.R."/>
            <person name="Martin J."/>
            <person name="Mayer C."/>
            <person name="Parker M."/>
            <person name="Quesneville H."/>
            <person name="Raymond J."/>
            <person name="Uhlig C."/>
            <person name="Valentin K.U."/>
            <person name="Worden A.Z."/>
            <person name="Armbrust E.V."/>
            <person name="Bowler C."/>
            <person name="Green B."/>
            <person name="Moulton V."/>
            <person name="Van Oosterhout C."/>
            <person name="Grigoriev I."/>
        </authorList>
    </citation>
    <scope>NUCLEOTIDE SEQUENCE [LARGE SCALE GENOMIC DNA]</scope>
    <source>
        <strain evidence="3 4">CCMP1102</strain>
    </source>
</reference>
<evidence type="ECO:0000256" key="1">
    <source>
        <dbReference type="SAM" id="Phobius"/>
    </source>
</evidence>
<dbReference type="KEGG" id="fcy:FRACYDRAFT_267839"/>
<evidence type="ECO:0000313" key="4">
    <source>
        <dbReference type="Proteomes" id="UP000095751"/>
    </source>
</evidence>
<name>A0A1E7FSD3_9STRA</name>
<keyword evidence="2" id="KW-0732">Signal</keyword>
<evidence type="ECO:0000313" key="3">
    <source>
        <dbReference type="EMBL" id="OEU21014.1"/>
    </source>
</evidence>
<keyword evidence="1" id="KW-1133">Transmembrane helix</keyword>
<sequence>MKLTTAFVALATLASTAAAATISGGKTISAKTAQKLVRRRLEDANEEEEEFAFLGNYHVKVVGCKQALETPIMNEDGEYEYSAVLLRLCPSDTCDSSGDGGCTSGYGEMLVGMSTFVEAYFEDQEEDEDENGDDNFEVDKFAKCEEYNPDENADDANQGAWENYAFYVGPTCTEDSLGLKLELFTDEYCTQVSETTFETISNGWTLPYSTGGLVSTNCQSCSEYNDDGEAEIKEICQQSYENAAMKCEEGMEIFSYYGQNVAGCETLAEMFPAARGSSGGAIFGWIVLASVAVGLVGYIVWWRKKKATSEN</sequence>